<proteinExistence type="inferred from homology"/>
<dbReference type="CDD" id="cd00432">
    <property type="entry name" value="Ribosomal_L18_L5e"/>
    <property type="match status" value="1"/>
</dbReference>
<sequence length="102" mass="11399">MIKKQLTGHRLYIHKSNKHIYAQIIDNQNNKVIISSSTLSKAIKEHSGSLKNCKTAKAVGENIAMKLKQLGIEKVVFDRGKNIYHGQVKALANATRENGIIF</sequence>
<comment type="function">
    <text evidence="1">Binds 5S rRNA, forms part of the central protuberance of the 50S subunit.</text>
</comment>
<dbReference type="GO" id="GO:0022625">
    <property type="term" value="C:cytosolic large ribosomal subunit"/>
    <property type="evidence" value="ECO:0007669"/>
    <property type="project" value="TreeGrafter"/>
</dbReference>
<geneLocation type="chloroplast" evidence="10"/>
<dbReference type="PANTHER" id="PTHR12899">
    <property type="entry name" value="39S RIBOSOMAL PROTEIN L18, MITOCHONDRIAL"/>
    <property type="match status" value="1"/>
</dbReference>
<reference evidence="10" key="1">
    <citation type="journal article" date="2017" name="J. Phycol.">
        <title>Analysis of chloroplast genomes and a supermatrix inform reclassification of the Rhodomelaceae (Rhodophyta).</title>
        <authorList>
            <person name="Diaz-Tapia P."/>
            <person name="Maggs C.A."/>
            <person name="West J.A."/>
            <person name="Verbruggen H."/>
        </authorList>
    </citation>
    <scope>NUCLEOTIDE SEQUENCE</scope>
    <source>
        <strain evidence="10">PD745</strain>
    </source>
</reference>
<dbReference type="AlphaFoldDB" id="A0A1Z1MED4"/>
<evidence type="ECO:0000256" key="5">
    <source>
        <dbReference type="ARBA" id="ARBA00022884"/>
    </source>
</evidence>
<protein>
    <recommendedName>
        <fullName evidence="8">Large ribosomal subunit protein uL18c</fullName>
    </recommendedName>
    <alternativeName>
        <fullName evidence="9">50S ribosomal protein L18, chloroplastic</fullName>
    </alternativeName>
</protein>
<keyword evidence="10" id="KW-0150">Chloroplast</keyword>
<evidence type="ECO:0000256" key="9">
    <source>
        <dbReference type="ARBA" id="ARBA00035346"/>
    </source>
</evidence>
<keyword evidence="7" id="KW-0687">Ribonucleoprotein</keyword>
<comment type="subunit">
    <text evidence="3">Part of the 50S ribosomal subunit; contacts the 5S rRNA.</text>
</comment>
<dbReference type="NCBIfam" id="TIGR00060">
    <property type="entry name" value="L18_bact"/>
    <property type="match status" value="1"/>
</dbReference>
<comment type="similarity">
    <text evidence="2">Belongs to the universal ribosomal protein uL18 family.</text>
</comment>
<dbReference type="InterPro" id="IPR005484">
    <property type="entry name" value="Ribosomal_uL18_bac/plant/anim"/>
</dbReference>
<evidence type="ECO:0000256" key="4">
    <source>
        <dbReference type="ARBA" id="ARBA00022730"/>
    </source>
</evidence>
<dbReference type="GO" id="GO:0006412">
    <property type="term" value="P:translation"/>
    <property type="evidence" value="ECO:0007669"/>
    <property type="project" value="InterPro"/>
</dbReference>
<gene>
    <name evidence="10" type="primary">rpl18</name>
</gene>
<dbReference type="InterPro" id="IPR004389">
    <property type="entry name" value="Ribosomal_uL18_bac-type"/>
</dbReference>
<dbReference type="GO" id="GO:0003735">
    <property type="term" value="F:structural constituent of ribosome"/>
    <property type="evidence" value="ECO:0007669"/>
    <property type="project" value="InterPro"/>
</dbReference>
<evidence type="ECO:0000256" key="8">
    <source>
        <dbReference type="ARBA" id="ARBA00035303"/>
    </source>
</evidence>
<keyword evidence="6 10" id="KW-0689">Ribosomal protein</keyword>
<evidence type="ECO:0000256" key="3">
    <source>
        <dbReference type="ARBA" id="ARBA00011505"/>
    </source>
</evidence>
<dbReference type="Pfam" id="PF00861">
    <property type="entry name" value="Ribosomal_L18p"/>
    <property type="match status" value="1"/>
</dbReference>
<dbReference type="EMBL" id="MF101431">
    <property type="protein sequence ID" value="ARW64205.1"/>
    <property type="molecule type" value="Genomic_DNA"/>
</dbReference>
<keyword evidence="4" id="KW-0699">rRNA-binding</keyword>
<evidence type="ECO:0000256" key="1">
    <source>
        <dbReference type="ARBA" id="ARBA00003898"/>
    </source>
</evidence>
<dbReference type="InterPro" id="IPR057268">
    <property type="entry name" value="Ribosomal_L18"/>
</dbReference>
<evidence type="ECO:0000256" key="6">
    <source>
        <dbReference type="ARBA" id="ARBA00022980"/>
    </source>
</evidence>
<dbReference type="Gene3D" id="3.30.420.100">
    <property type="match status" value="1"/>
</dbReference>
<keyword evidence="10" id="KW-0934">Plastid</keyword>
<accession>A0A1Z1MED4</accession>
<keyword evidence="5" id="KW-0694">RNA-binding</keyword>
<dbReference type="PANTHER" id="PTHR12899:SF3">
    <property type="entry name" value="LARGE RIBOSOMAL SUBUNIT PROTEIN UL18M"/>
    <property type="match status" value="1"/>
</dbReference>
<organism evidence="10">
    <name type="scientific">Chondria sp.</name>
    <name type="common">in: red algae</name>
    <dbReference type="NCBI Taxonomy" id="1982705"/>
    <lineage>
        <taxon>Eukaryota</taxon>
        <taxon>Rhodophyta</taxon>
        <taxon>Florideophyceae</taxon>
        <taxon>Rhodymeniophycidae</taxon>
        <taxon>Ceramiales</taxon>
        <taxon>Rhodomelaceae</taxon>
        <taxon>Chondrieae</taxon>
        <taxon>Chondria</taxon>
    </lineage>
</organism>
<name>A0A1Z1MED4_9FLOR</name>
<evidence type="ECO:0000313" key="10">
    <source>
        <dbReference type="EMBL" id="ARW64205.1"/>
    </source>
</evidence>
<dbReference type="FunFam" id="3.30.420.100:FF:000001">
    <property type="entry name" value="50S ribosomal protein L18"/>
    <property type="match status" value="1"/>
</dbReference>
<dbReference type="GO" id="GO:0008097">
    <property type="term" value="F:5S rRNA binding"/>
    <property type="evidence" value="ECO:0007669"/>
    <property type="project" value="TreeGrafter"/>
</dbReference>
<evidence type="ECO:0000256" key="7">
    <source>
        <dbReference type="ARBA" id="ARBA00023274"/>
    </source>
</evidence>
<dbReference type="SUPFAM" id="SSF53137">
    <property type="entry name" value="Translational machinery components"/>
    <property type="match status" value="1"/>
</dbReference>
<evidence type="ECO:0000256" key="2">
    <source>
        <dbReference type="ARBA" id="ARBA00007116"/>
    </source>
</evidence>